<keyword evidence="2" id="KW-1185">Reference proteome</keyword>
<gene>
    <name evidence="1" type="ORF">SteCoe_19170</name>
</gene>
<name>A0A1R2BUU2_9CILI</name>
<reference evidence="1 2" key="1">
    <citation type="submission" date="2016-11" db="EMBL/GenBank/DDBJ databases">
        <title>The macronuclear genome of Stentor coeruleus: a giant cell with tiny introns.</title>
        <authorList>
            <person name="Slabodnick M."/>
            <person name="Ruby J.G."/>
            <person name="Reiff S.B."/>
            <person name="Swart E.C."/>
            <person name="Gosai S."/>
            <person name="Prabakaran S."/>
            <person name="Witkowska E."/>
            <person name="Larue G.E."/>
            <person name="Fisher S."/>
            <person name="Freeman R.M."/>
            <person name="Gunawardena J."/>
            <person name="Chu W."/>
            <person name="Stover N.A."/>
            <person name="Gregory B.D."/>
            <person name="Nowacki M."/>
            <person name="Derisi J."/>
            <person name="Roy S.W."/>
            <person name="Marshall W.F."/>
            <person name="Sood P."/>
        </authorList>
    </citation>
    <scope>NUCLEOTIDE SEQUENCE [LARGE SCALE GENOMIC DNA]</scope>
    <source>
        <strain evidence="1">WM001</strain>
    </source>
</reference>
<organism evidence="1 2">
    <name type="scientific">Stentor coeruleus</name>
    <dbReference type="NCBI Taxonomy" id="5963"/>
    <lineage>
        <taxon>Eukaryota</taxon>
        <taxon>Sar</taxon>
        <taxon>Alveolata</taxon>
        <taxon>Ciliophora</taxon>
        <taxon>Postciliodesmatophora</taxon>
        <taxon>Heterotrichea</taxon>
        <taxon>Heterotrichida</taxon>
        <taxon>Stentoridae</taxon>
        <taxon>Stentor</taxon>
    </lineage>
</organism>
<dbReference type="Proteomes" id="UP000187209">
    <property type="component" value="Unassembled WGS sequence"/>
</dbReference>
<evidence type="ECO:0000313" key="2">
    <source>
        <dbReference type="Proteomes" id="UP000187209"/>
    </source>
</evidence>
<dbReference type="AlphaFoldDB" id="A0A1R2BUU2"/>
<proteinExistence type="predicted"/>
<dbReference type="EMBL" id="MPUH01000419">
    <property type="protein sequence ID" value="OMJ80530.1"/>
    <property type="molecule type" value="Genomic_DNA"/>
</dbReference>
<comment type="caution">
    <text evidence="1">The sequence shown here is derived from an EMBL/GenBank/DDBJ whole genome shotgun (WGS) entry which is preliminary data.</text>
</comment>
<evidence type="ECO:0000313" key="1">
    <source>
        <dbReference type="EMBL" id="OMJ80530.1"/>
    </source>
</evidence>
<accession>A0A1R2BUU2</accession>
<sequence>MLKSDSKSKLYKFELSFFEVLLELSKKKVLYLGIPETFISGFNTDGISLLCTNYETGELLVKHNISRQTFLDSISFFEDLVKMKSKYPIAVSKTSGFSGKDTSKILFRSFECVDLWNRLQGAGKDQILQRYIPSSWNVSIYRCLYDASKGYCRKMALKKTNKNVYEHPTLKKNIFSNATLAKIDPELDRNSYIIKKMDQVSCSLVNDMPELDIKMQYLANLLEKYYFSDKYSKLLSLSADWIQDPKGNLFLINLKNYQIRSGHTSLLIDRPLKNKDKQKHECSYTEILLRRSLSPPFYYPIKSLNSLKPKHKRTNSNIILPNVGPKKLLSLT</sequence>
<protein>
    <submittedName>
        <fullName evidence="1">Uncharacterized protein</fullName>
    </submittedName>
</protein>